<dbReference type="GO" id="GO:0060271">
    <property type="term" value="P:cilium assembly"/>
    <property type="evidence" value="ECO:0007669"/>
    <property type="project" value="TreeGrafter"/>
</dbReference>
<organism evidence="3">
    <name type="scientific">Cuerna arida</name>
    <dbReference type="NCBI Taxonomy" id="1464854"/>
    <lineage>
        <taxon>Eukaryota</taxon>
        <taxon>Metazoa</taxon>
        <taxon>Ecdysozoa</taxon>
        <taxon>Arthropoda</taxon>
        <taxon>Hexapoda</taxon>
        <taxon>Insecta</taxon>
        <taxon>Pterygota</taxon>
        <taxon>Neoptera</taxon>
        <taxon>Paraneoptera</taxon>
        <taxon>Hemiptera</taxon>
        <taxon>Auchenorrhyncha</taxon>
        <taxon>Membracoidea</taxon>
        <taxon>Cicadellidae</taxon>
        <taxon>Cicadellinae</taxon>
        <taxon>Proconiini</taxon>
        <taxon>Cuerna</taxon>
    </lineage>
</organism>
<name>A0A1B6GFZ7_9HEMI</name>
<sequence>MAHHINMVHGLILHKMDKGDLNFESKEALKRVLDEYEIHIKTIEQQLDLCKKDHEELRIEISHLVEENKDLYEKLMSRHRQQQSPTTKSDKNGPFHHSEMVENLQQQLALALEEKRTVEAMWKASLREVDTLQEQVQQYQSGHQLTLAHNKLSDLQKDYSEAIKLLESKLVSLKAENNQLTVKTQLLEDQLMQVTSQMALMTEKNLSLSNALKESRNREQELKSGYLTLEAKYLELDKSYEIDRRKFAHAYEHDKVEAKLQDKVEAAVRQRDELQAALERCQDRMAELLRNAASDRSRVEEAVTLAESVVHYRDETIAQQNALTEEIKRLKAELERASGEAERRTGQEASTMRRQYDLELAALRDQLRVTQQERDRKYAEVSQLQRECERLQALVEQGRLPAGTDSYRHDQWLEQAYQELQRADTDCQQLQKENQSLRDSLIRLEERCKRNSKEK</sequence>
<dbReference type="PANTHER" id="PTHR35970:SF1">
    <property type="entry name" value="SODIUM CHANNEL AND CLATHRIN LINKER 1"/>
    <property type="match status" value="1"/>
</dbReference>
<feature type="region of interest" description="Disordered" evidence="2">
    <location>
        <begin position="76"/>
        <end position="96"/>
    </location>
</feature>
<keyword evidence="1" id="KW-0175">Coiled coil</keyword>
<dbReference type="InterPro" id="IPR038911">
    <property type="entry name" value="SCLT1"/>
</dbReference>
<reference evidence="3" key="1">
    <citation type="submission" date="2015-11" db="EMBL/GenBank/DDBJ databases">
        <title>De novo transcriptome assembly of four potential Pierce s Disease insect vectors from Arizona vineyards.</title>
        <authorList>
            <person name="Tassone E.E."/>
        </authorList>
    </citation>
    <scope>NUCLEOTIDE SEQUENCE</scope>
</reference>
<dbReference type="GO" id="GO:0005814">
    <property type="term" value="C:centriole"/>
    <property type="evidence" value="ECO:0007669"/>
    <property type="project" value="TreeGrafter"/>
</dbReference>
<dbReference type="AlphaFoldDB" id="A0A1B6GFZ7"/>
<dbReference type="GO" id="GO:0045162">
    <property type="term" value="P:clustering of voltage-gated sodium channels"/>
    <property type="evidence" value="ECO:0007669"/>
    <property type="project" value="InterPro"/>
</dbReference>
<protein>
    <submittedName>
        <fullName evidence="3">Uncharacterized protein</fullName>
    </submittedName>
</protein>
<feature type="coiled-coil region" evidence="1">
    <location>
        <begin position="26"/>
        <end position="74"/>
    </location>
</feature>
<evidence type="ECO:0000256" key="2">
    <source>
        <dbReference type="SAM" id="MobiDB-lite"/>
    </source>
</evidence>
<feature type="coiled-coil region" evidence="1">
    <location>
        <begin position="156"/>
        <end position="190"/>
    </location>
</feature>
<dbReference type="EMBL" id="GECZ01008397">
    <property type="protein sequence ID" value="JAS61372.1"/>
    <property type="molecule type" value="Transcribed_RNA"/>
</dbReference>
<dbReference type="PANTHER" id="PTHR35970">
    <property type="entry name" value="SODIUM CHANNEL AND CLATHRIN LINKER 1"/>
    <property type="match status" value="1"/>
</dbReference>
<feature type="coiled-coil region" evidence="1">
    <location>
        <begin position="257"/>
        <end position="454"/>
    </location>
</feature>
<accession>A0A1B6GFZ7</accession>
<evidence type="ECO:0000313" key="3">
    <source>
        <dbReference type="EMBL" id="JAS61372.1"/>
    </source>
</evidence>
<evidence type="ECO:0000256" key="1">
    <source>
        <dbReference type="SAM" id="Coils"/>
    </source>
</evidence>
<gene>
    <name evidence="3" type="ORF">g.24489</name>
</gene>
<proteinExistence type="predicted"/>
<feature type="non-terminal residue" evidence="3">
    <location>
        <position position="455"/>
    </location>
</feature>